<dbReference type="EMBL" id="PQXF01000016">
    <property type="protein sequence ID" value="PXF60486.1"/>
    <property type="molecule type" value="Genomic_DNA"/>
</dbReference>
<accession>A0AC61L213</accession>
<gene>
    <name evidence="1" type="ORF">C4B59_09445</name>
</gene>
<name>A0AC61L213_9EURY</name>
<organism evidence="1 2">
    <name type="scientific">Candidatus Methanogaster sp</name>
    <dbReference type="NCBI Taxonomy" id="3386292"/>
    <lineage>
        <taxon>Archaea</taxon>
        <taxon>Methanobacteriati</taxon>
        <taxon>Methanobacteriota</taxon>
        <taxon>Stenosarchaea group</taxon>
        <taxon>Methanomicrobia</taxon>
        <taxon>Methanosarcinales</taxon>
        <taxon>ANME-2 cluster</taxon>
        <taxon>Candidatus Methanogasteraceae</taxon>
        <taxon>Candidatus Methanogaster</taxon>
    </lineage>
</organism>
<protein>
    <submittedName>
        <fullName evidence="1">Uncharacterized protein</fullName>
    </submittedName>
</protein>
<sequence length="619" mass="71977">MYSKSHRLVTHKAFKILRGIGDSAYPFLAYEHVVAYHAWKTDDYRDLEFVDVEGGGGIFGDTARDNPHTDEGFWVNDDDPHYEYDGRNFTAFNHFIDIKKGRGIFDDYDGYSYKRGSASGAEYQDASSVTSGWAKVFAWISGKKVDEGINWWFNDEYAHAPGHKWYRRGKCSPALERYSFPEDKGRYRRVEDECRARFPMAEATGQRNRGIPWSVFMPVDNMARYWYSEFLKTNNPAYLGSVMHAIQDASIPHHAAGYSGNWHTDYERDLESNILRWLLDARFTDIVKRLFRRWNRVDNSPPSHLDVNDWSKIPAINWRVDQLVTWVALNAYKEYSNTYNHFKHGYSFNGYSASALVKIATAMSLLVLKKAAAHLQPMGDLISIGWYRQSFIRHRNFRGEVTPIVSTLDQKDATFKIVPGLADDSCVSFESLNYPGYYLRHQNFQIKLHKKTGDWLFKKDATFKVVPGLNDNRQVSFESLNYPGYFIYNNGNILDLKYLSYWSWPTYILVTFKIVEPKWTPPLAAPTQISPLNNSTFYHYPRRTVLKWEPVPRAASYTVEVEYKYGNIWSLSRRKSDIKATSYVFNFVGAQPGRWRVWAVGADGKASAKSGWWEFRYRR</sequence>
<evidence type="ECO:0000313" key="2">
    <source>
        <dbReference type="Proteomes" id="UP000248329"/>
    </source>
</evidence>
<evidence type="ECO:0000313" key="1">
    <source>
        <dbReference type="EMBL" id="PXF60486.1"/>
    </source>
</evidence>
<dbReference type="Proteomes" id="UP000248329">
    <property type="component" value="Unassembled WGS sequence"/>
</dbReference>
<proteinExistence type="predicted"/>
<comment type="caution">
    <text evidence="1">The sequence shown here is derived from an EMBL/GenBank/DDBJ whole genome shotgun (WGS) entry which is preliminary data.</text>
</comment>
<reference evidence="1" key="1">
    <citation type="submission" date="2018-01" db="EMBL/GenBank/DDBJ databases">
        <authorList>
            <person name="Krukenberg V."/>
        </authorList>
    </citation>
    <scope>NUCLEOTIDE SEQUENCE</scope>
    <source>
        <strain evidence="1">E20ANME2</strain>
    </source>
</reference>